<dbReference type="EMBL" id="CM035441">
    <property type="protein sequence ID" value="KAH7281017.1"/>
    <property type="molecule type" value="Genomic_DNA"/>
</dbReference>
<evidence type="ECO:0000256" key="2">
    <source>
        <dbReference type="ARBA" id="ARBA00022980"/>
    </source>
</evidence>
<accession>A0A8T2QA94</accession>
<feature type="region of interest" description="Disordered" evidence="4">
    <location>
        <begin position="1"/>
        <end position="25"/>
    </location>
</feature>
<keyword evidence="6" id="KW-1185">Reference proteome</keyword>
<dbReference type="PANTHER" id="PTHR34550:SF2">
    <property type="entry name" value="SMALL RIBOSOMAL SUBUNIT PROTEIN BTHXC"/>
    <property type="match status" value="1"/>
</dbReference>
<protein>
    <recommendedName>
        <fullName evidence="7">30S ribosomal protein S31, chloroplastic</fullName>
    </recommendedName>
</protein>
<evidence type="ECO:0000313" key="6">
    <source>
        <dbReference type="Proteomes" id="UP000825935"/>
    </source>
</evidence>
<feature type="region of interest" description="Disordered" evidence="4">
    <location>
        <begin position="62"/>
        <end position="109"/>
    </location>
</feature>
<dbReference type="OMA" id="AGQCFLL"/>
<feature type="compositionally biased region" description="Low complexity" evidence="4">
    <location>
        <begin position="14"/>
        <end position="25"/>
    </location>
</feature>
<dbReference type="Pfam" id="PF17067">
    <property type="entry name" value="RPS31"/>
    <property type="match status" value="1"/>
</dbReference>
<keyword evidence="3" id="KW-0687">Ribonucleoprotein</keyword>
<comment type="similarity">
    <text evidence="1">Belongs to the bacterial ribosomal protein bTHX family.</text>
</comment>
<evidence type="ECO:0008006" key="7">
    <source>
        <dbReference type="Google" id="ProtNLM"/>
    </source>
</evidence>
<dbReference type="GO" id="GO:1990904">
    <property type="term" value="C:ribonucleoprotein complex"/>
    <property type="evidence" value="ECO:0007669"/>
    <property type="project" value="UniProtKB-KW"/>
</dbReference>
<gene>
    <name evidence="5" type="ORF">KP509_36G025700</name>
</gene>
<keyword evidence="2" id="KW-0689">Ribosomal protein</keyword>
<comment type="caution">
    <text evidence="5">The sequence shown here is derived from an EMBL/GenBank/DDBJ whole genome shotgun (WGS) entry which is preliminary data.</text>
</comment>
<dbReference type="Proteomes" id="UP000825935">
    <property type="component" value="Chromosome 36"/>
</dbReference>
<name>A0A8T2QA94_CERRI</name>
<evidence type="ECO:0000256" key="3">
    <source>
        <dbReference type="ARBA" id="ARBA00023274"/>
    </source>
</evidence>
<evidence type="ECO:0000313" key="5">
    <source>
        <dbReference type="EMBL" id="KAH7281017.1"/>
    </source>
</evidence>
<evidence type="ECO:0000256" key="1">
    <source>
        <dbReference type="ARBA" id="ARBA00010834"/>
    </source>
</evidence>
<organism evidence="5 6">
    <name type="scientific">Ceratopteris richardii</name>
    <name type="common">Triangle waterfern</name>
    <dbReference type="NCBI Taxonomy" id="49495"/>
    <lineage>
        <taxon>Eukaryota</taxon>
        <taxon>Viridiplantae</taxon>
        <taxon>Streptophyta</taxon>
        <taxon>Embryophyta</taxon>
        <taxon>Tracheophyta</taxon>
        <taxon>Polypodiopsida</taxon>
        <taxon>Polypodiidae</taxon>
        <taxon>Polypodiales</taxon>
        <taxon>Pteridineae</taxon>
        <taxon>Pteridaceae</taxon>
        <taxon>Parkerioideae</taxon>
        <taxon>Ceratopteris</taxon>
    </lineage>
</organism>
<dbReference type="GO" id="GO:0005840">
    <property type="term" value="C:ribosome"/>
    <property type="evidence" value="ECO:0007669"/>
    <property type="project" value="UniProtKB-KW"/>
</dbReference>
<dbReference type="AlphaFoldDB" id="A0A8T2QA94"/>
<dbReference type="OrthoDB" id="694979at2759"/>
<dbReference type="GO" id="GO:0032544">
    <property type="term" value="P:plastid translation"/>
    <property type="evidence" value="ECO:0007669"/>
    <property type="project" value="TreeGrafter"/>
</dbReference>
<dbReference type="PANTHER" id="PTHR34550">
    <property type="entry name" value="30S RIBOSOMAL PROTEIN S31, CHLOROPLASTIC"/>
    <property type="match status" value="1"/>
</dbReference>
<reference evidence="5" key="1">
    <citation type="submission" date="2021-08" db="EMBL/GenBank/DDBJ databases">
        <title>WGS assembly of Ceratopteris richardii.</title>
        <authorList>
            <person name="Marchant D.B."/>
            <person name="Chen G."/>
            <person name="Jenkins J."/>
            <person name="Shu S."/>
            <person name="Leebens-Mack J."/>
            <person name="Grimwood J."/>
            <person name="Schmutz J."/>
            <person name="Soltis P."/>
            <person name="Soltis D."/>
            <person name="Chen Z.-H."/>
        </authorList>
    </citation>
    <scope>NUCLEOTIDE SEQUENCE</scope>
    <source>
        <strain evidence="5">Whitten #5841</strain>
        <tissue evidence="5">Leaf</tissue>
    </source>
</reference>
<dbReference type="InterPro" id="IPR044695">
    <property type="entry name" value="Ribosomal_bTHXc/bTHXc_plant"/>
</dbReference>
<proteinExistence type="inferred from homology"/>
<sequence>MAATSPAASVMALSSAPSSTMSFSKSFSVSNSSLLAPTSCDSLALKLSSSSLSAYPLVTCGRGDKRTAKGKRFLGSYGNSRPRKPHKGRGLPEVPLPPRPPRKDPLDDGEFVDIVIDDNLFKKKA</sequence>
<evidence type="ECO:0000256" key="4">
    <source>
        <dbReference type="SAM" id="MobiDB-lite"/>
    </source>
</evidence>
<dbReference type="NCBIfam" id="TIGR04560">
    <property type="entry name" value="ribo_THX"/>
    <property type="match status" value="1"/>
</dbReference>
<dbReference type="GO" id="GO:0009536">
    <property type="term" value="C:plastid"/>
    <property type="evidence" value="ECO:0007669"/>
    <property type="project" value="TreeGrafter"/>
</dbReference>
<dbReference type="InterPro" id="IPR030826">
    <property type="entry name" value="Ribosomal_bTHX/bTHXc/bTHXm"/>
</dbReference>